<dbReference type="RefSeq" id="WP_192215667.1">
    <property type="nucleotide sequence ID" value="NZ_BPQF01000019.1"/>
</dbReference>
<evidence type="ECO:0000313" key="2">
    <source>
        <dbReference type="EMBL" id="GJD41308.1"/>
    </source>
</evidence>
<evidence type="ECO:0000313" key="3">
    <source>
        <dbReference type="Proteomes" id="UP001055307"/>
    </source>
</evidence>
<dbReference type="Proteomes" id="UP001055307">
    <property type="component" value="Unassembled WGS sequence"/>
</dbReference>
<keyword evidence="3" id="KW-1185">Reference proteome</keyword>
<dbReference type="EMBL" id="BPQF01000019">
    <property type="protein sequence ID" value="GJD41308.1"/>
    <property type="molecule type" value="Genomic_DNA"/>
</dbReference>
<name>A0AAV4ZCK1_9HYPH</name>
<dbReference type="Pfam" id="PF11836">
    <property type="entry name" value="Phage_TAC_11"/>
    <property type="match status" value="1"/>
</dbReference>
<evidence type="ECO:0008006" key="4">
    <source>
        <dbReference type="Google" id="ProtNLM"/>
    </source>
</evidence>
<feature type="compositionally biased region" description="Polar residues" evidence="1">
    <location>
        <begin position="129"/>
        <end position="144"/>
    </location>
</feature>
<reference evidence="2" key="2">
    <citation type="submission" date="2021-08" db="EMBL/GenBank/DDBJ databases">
        <authorList>
            <person name="Tani A."/>
            <person name="Ola A."/>
            <person name="Ogura Y."/>
            <person name="Katsura K."/>
            <person name="Hayashi T."/>
        </authorList>
    </citation>
    <scope>NUCLEOTIDE SEQUENCE</scope>
    <source>
        <strain evidence="2">DSM 21893</strain>
    </source>
</reference>
<dbReference type="InterPro" id="IPR021791">
    <property type="entry name" value="Phage_TAC_11"/>
</dbReference>
<accession>A0AAV4ZCK1</accession>
<dbReference type="AlphaFoldDB" id="A0AAV4ZCK1"/>
<comment type="caution">
    <text evidence="2">The sequence shown here is derived from an EMBL/GenBank/DDBJ whole genome shotgun (WGS) entry which is preliminary data.</text>
</comment>
<sequence length="144" mass="15332">MSSDGNTTLDWADGTYTFRLGLGELQEHDEKISEGRPMGYPSGPLAVLSRLWDGTWKIADVRETIRLGLIGGGMPPVDALKLVRRYVDDQPLMANVGLAVLILAEAVGIEKQDPNAGKPAPARTKGRSRNTTGSTSRASSAPAS</sequence>
<feature type="region of interest" description="Disordered" evidence="1">
    <location>
        <begin position="111"/>
        <end position="144"/>
    </location>
</feature>
<reference evidence="2" key="1">
    <citation type="journal article" date="2016" name="Front. Microbiol.">
        <title>Genome Sequence of the Piezophilic, Mesophilic Sulfate-Reducing Bacterium Desulfovibrio indicus J2T.</title>
        <authorList>
            <person name="Cao J."/>
            <person name="Maignien L."/>
            <person name="Shao Z."/>
            <person name="Alain K."/>
            <person name="Jebbar M."/>
        </authorList>
    </citation>
    <scope>NUCLEOTIDE SEQUENCE</scope>
    <source>
        <strain evidence="2">DSM 21893</strain>
    </source>
</reference>
<protein>
    <recommendedName>
        <fullName evidence="4">Gene transfer agent family protein</fullName>
    </recommendedName>
</protein>
<evidence type="ECO:0000256" key="1">
    <source>
        <dbReference type="SAM" id="MobiDB-lite"/>
    </source>
</evidence>
<proteinExistence type="predicted"/>
<organism evidence="2 3">
    <name type="scientific">Methylobacterium bullatum</name>
    <dbReference type="NCBI Taxonomy" id="570505"/>
    <lineage>
        <taxon>Bacteria</taxon>
        <taxon>Pseudomonadati</taxon>
        <taxon>Pseudomonadota</taxon>
        <taxon>Alphaproteobacteria</taxon>
        <taxon>Hyphomicrobiales</taxon>
        <taxon>Methylobacteriaceae</taxon>
        <taxon>Methylobacterium</taxon>
    </lineage>
</organism>
<gene>
    <name evidence="2" type="ORF">OICFNHDK_3791</name>
</gene>